<reference evidence="1 2" key="1">
    <citation type="submission" date="2018-04" db="EMBL/GenBank/DDBJ databases">
        <title>Thalassorhabdus spongiae gen. nov., sp. nov., isolated from a marine sponge in South-West Iceland.</title>
        <authorList>
            <person name="Knobloch S."/>
            <person name="Daussin A."/>
            <person name="Johannsson R."/>
            <person name="Marteinsson V.T."/>
        </authorList>
    </citation>
    <scope>NUCLEOTIDE SEQUENCE [LARGE SCALE GENOMIC DNA]</scope>
    <source>
        <strain evidence="1 2">Hp12</strain>
    </source>
</reference>
<accession>A0A2V1GN44</accession>
<sequence>MGFNIGITFRDDVDQHYAIFSNGISQNLKFLYDLFELLGHRVWFLTGGEPNDAMFNFHGKKYRAKTTASLYEKKTSMDLVFEAGVTIDKPVRELIKNKTNAKIVSLRLGCSLIIDMEQLFLNTTLQPGLHISQPDVLWTTPHLAFGKSYFATLYDTEVKVCPYIWEPDFIGQPFKNSERPSCKDIYVMEPNISVLKNALIPMSIIEQTFRNDADSFGRATIVNGAEFHADPYFLDNIAVNLKSSWAETKKMYFSTRCTFDEAFQRPDVLLGHQWGCELNYLYCEALYRGVPLVHNSEMMKEVGYYYPEFEVGLGAGACSEALAATDIESEVEKNHKWLHRFSIHNKSVQNTYRELIAQVINS</sequence>
<keyword evidence="2" id="KW-1185">Reference proteome</keyword>
<dbReference type="Pfam" id="PF10933">
    <property type="entry name" value="DUF2827"/>
    <property type="match status" value="1"/>
</dbReference>
<evidence type="ECO:0008006" key="3">
    <source>
        <dbReference type="Google" id="ProtNLM"/>
    </source>
</evidence>
<dbReference type="OrthoDB" id="1627328at2"/>
<evidence type="ECO:0000313" key="2">
    <source>
        <dbReference type="Proteomes" id="UP000244906"/>
    </source>
</evidence>
<organism evidence="1 2">
    <name type="scientific">Pelagibaculum spongiae</name>
    <dbReference type="NCBI Taxonomy" id="2080658"/>
    <lineage>
        <taxon>Bacteria</taxon>
        <taxon>Pseudomonadati</taxon>
        <taxon>Pseudomonadota</taxon>
        <taxon>Gammaproteobacteria</taxon>
        <taxon>Oceanospirillales</taxon>
        <taxon>Pelagibaculum</taxon>
    </lineage>
</organism>
<evidence type="ECO:0000313" key="1">
    <source>
        <dbReference type="EMBL" id="PVZ62950.1"/>
    </source>
</evidence>
<dbReference type="EMBL" id="QDDL01000017">
    <property type="protein sequence ID" value="PVZ62950.1"/>
    <property type="molecule type" value="Genomic_DNA"/>
</dbReference>
<name>A0A2V1GN44_9GAMM</name>
<gene>
    <name evidence="1" type="ORF">DC094_21520</name>
</gene>
<dbReference type="RefSeq" id="WP_116689187.1">
    <property type="nucleotide sequence ID" value="NZ_CAWNYD010000017.1"/>
</dbReference>
<comment type="caution">
    <text evidence="1">The sequence shown here is derived from an EMBL/GenBank/DDBJ whole genome shotgun (WGS) entry which is preliminary data.</text>
</comment>
<dbReference type="InterPro" id="IPR021234">
    <property type="entry name" value="DUF2827"/>
</dbReference>
<proteinExistence type="predicted"/>
<protein>
    <recommendedName>
        <fullName evidence="3">DUF2827 domain-containing protein</fullName>
    </recommendedName>
</protein>
<dbReference type="Proteomes" id="UP000244906">
    <property type="component" value="Unassembled WGS sequence"/>
</dbReference>
<dbReference type="AlphaFoldDB" id="A0A2V1GN44"/>